<evidence type="ECO:0000313" key="5">
    <source>
        <dbReference type="EMBL" id="PTB91562.1"/>
    </source>
</evidence>
<dbReference type="GO" id="GO:0000976">
    <property type="term" value="F:transcription cis-regulatory region binding"/>
    <property type="evidence" value="ECO:0007669"/>
    <property type="project" value="TreeGrafter"/>
</dbReference>
<dbReference type="Proteomes" id="UP000240608">
    <property type="component" value="Unassembled WGS sequence"/>
</dbReference>
<reference evidence="5 6" key="1">
    <citation type="submission" date="2018-03" db="EMBL/GenBank/DDBJ databases">
        <title>Cross-interface Injection: A General Nanoliter Liquid Handling Method Applied to Single Cells Genome Amplification Automated Nanoliter Liquid Handling Applied to Single Cell Multiple Displacement Amplification.</title>
        <authorList>
            <person name="Yun J."/>
            <person name="Xu P."/>
            <person name="Xu J."/>
            <person name="Dai X."/>
            <person name="Wang Y."/>
            <person name="Zheng X."/>
            <person name="Cao C."/>
            <person name="Yi Q."/>
            <person name="Zhu Y."/>
            <person name="Wang L."/>
            <person name="Dong Z."/>
            <person name="Huang Y."/>
            <person name="Huang L."/>
            <person name="Du W."/>
        </authorList>
    </citation>
    <scope>NUCLEOTIDE SEQUENCE [LARGE SCALE GENOMIC DNA]</scope>
    <source>
        <strain evidence="5 6">Z-D1-2</strain>
    </source>
</reference>
<name>A0A2T4DCW3_9BACT</name>
<keyword evidence="1" id="KW-0805">Transcription regulation</keyword>
<evidence type="ECO:0000259" key="4">
    <source>
        <dbReference type="Pfam" id="PF13377"/>
    </source>
</evidence>
<feature type="domain" description="Transcriptional regulator LacI/GalR-like sensor" evidence="4">
    <location>
        <begin position="78"/>
        <end position="242"/>
    </location>
</feature>
<dbReference type="Pfam" id="PF13377">
    <property type="entry name" value="Peripla_BP_3"/>
    <property type="match status" value="1"/>
</dbReference>
<dbReference type="PANTHER" id="PTHR30146:SF109">
    <property type="entry name" value="HTH-TYPE TRANSCRIPTIONAL REGULATOR GALS"/>
    <property type="match status" value="1"/>
</dbReference>
<protein>
    <submittedName>
        <fullName evidence="5">LacI family transcriptional regulator</fullName>
    </submittedName>
</protein>
<gene>
    <name evidence="5" type="ORF">C9994_15325</name>
</gene>
<dbReference type="SUPFAM" id="SSF53822">
    <property type="entry name" value="Periplasmic binding protein-like I"/>
    <property type="match status" value="1"/>
</dbReference>
<organism evidence="5 6">
    <name type="scientific">Marivirga lumbricoides</name>
    <dbReference type="NCBI Taxonomy" id="1046115"/>
    <lineage>
        <taxon>Bacteria</taxon>
        <taxon>Pseudomonadati</taxon>
        <taxon>Bacteroidota</taxon>
        <taxon>Cytophagia</taxon>
        <taxon>Cytophagales</taxon>
        <taxon>Marivirgaceae</taxon>
        <taxon>Marivirga</taxon>
    </lineage>
</organism>
<keyword evidence="3" id="KW-0804">Transcription</keyword>
<evidence type="ECO:0000256" key="2">
    <source>
        <dbReference type="ARBA" id="ARBA00023125"/>
    </source>
</evidence>
<dbReference type="AlphaFoldDB" id="A0A2T4DCW3"/>
<dbReference type="GO" id="GO:0003700">
    <property type="term" value="F:DNA-binding transcription factor activity"/>
    <property type="evidence" value="ECO:0007669"/>
    <property type="project" value="TreeGrafter"/>
</dbReference>
<dbReference type="EMBL" id="PYVU01000349">
    <property type="protein sequence ID" value="PTB91562.1"/>
    <property type="molecule type" value="Genomic_DNA"/>
</dbReference>
<comment type="caution">
    <text evidence="5">The sequence shown here is derived from an EMBL/GenBank/DDBJ whole genome shotgun (WGS) entry which is preliminary data.</text>
</comment>
<sequence length="244" mass="26733">MICQSNESVELETHQLNTLVASGAEGILISISGETESYEAISELEESGIPVVFFDRAFKSVKANQVEADDYGAGFKATQHLLSLGCRNIAHLAGPENLRNCLNRKEGYLQALKQFKVPVREELIIEVSLESDEFEDEVIKKLLEISPKVDGVFAVSDPIAVQSILHLKKQGVKVPEQIKVVGFGNDSVGEVVEPNLTTVTQNPYDMGIEAVKLLMDIVDNAGFSKSVKQIFVDAELIVRDSTIN</sequence>
<accession>A0A2T4DCW3</accession>
<evidence type="ECO:0000256" key="1">
    <source>
        <dbReference type="ARBA" id="ARBA00023015"/>
    </source>
</evidence>
<keyword evidence="2" id="KW-0238">DNA-binding</keyword>
<evidence type="ECO:0000313" key="6">
    <source>
        <dbReference type="Proteomes" id="UP000240608"/>
    </source>
</evidence>
<dbReference type="InterPro" id="IPR046335">
    <property type="entry name" value="LacI/GalR-like_sensor"/>
</dbReference>
<proteinExistence type="predicted"/>
<dbReference type="Gene3D" id="3.40.50.2300">
    <property type="match status" value="2"/>
</dbReference>
<dbReference type="CDD" id="cd06267">
    <property type="entry name" value="PBP1_LacI_sugar_binding-like"/>
    <property type="match status" value="1"/>
</dbReference>
<dbReference type="InterPro" id="IPR028082">
    <property type="entry name" value="Peripla_BP_I"/>
</dbReference>
<evidence type="ECO:0000256" key="3">
    <source>
        <dbReference type="ARBA" id="ARBA00023163"/>
    </source>
</evidence>
<dbReference type="PANTHER" id="PTHR30146">
    <property type="entry name" value="LACI-RELATED TRANSCRIPTIONAL REPRESSOR"/>
    <property type="match status" value="1"/>
</dbReference>